<keyword evidence="1" id="KW-1133">Transmembrane helix</keyword>
<dbReference type="PANTHER" id="PTHR34277:SF18">
    <property type="entry name" value="CLAVATA3_ESR (CLE)-RELATED PROTEIN 25"/>
    <property type="match status" value="1"/>
</dbReference>
<accession>A0A2C9UH30</accession>
<dbReference type="EMBL" id="CM004401">
    <property type="protein sequence ID" value="OAY29873.1"/>
    <property type="molecule type" value="Genomic_DNA"/>
</dbReference>
<evidence type="ECO:0008006" key="3">
    <source>
        <dbReference type="Google" id="ProtNLM"/>
    </source>
</evidence>
<keyword evidence="1" id="KW-0472">Membrane</keyword>
<evidence type="ECO:0000256" key="1">
    <source>
        <dbReference type="SAM" id="Phobius"/>
    </source>
</evidence>
<dbReference type="AlphaFoldDB" id="A0A2C9UH30"/>
<dbReference type="InterPro" id="IPR039316">
    <property type="entry name" value="CLE25/26"/>
</dbReference>
<keyword evidence="1" id="KW-0812">Transmembrane</keyword>
<sequence>MGSGRRALRVLFGAIVFLGVLWFLCVGILANHAIRITRRAQVVSTETFEHSILIGRGRYHHHKDLDLNYVSKRRVPNGPDPIHNRYLYSSTSHSHNGILSKHILFKPL</sequence>
<proteinExistence type="predicted"/>
<name>A0A2C9UH30_MANES</name>
<reference evidence="2" key="1">
    <citation type="submission" date="2016-02" db="EMBL/GenBank/DDBJ databases">
        <title>WGS assembly of Manihot esculenta.</title>
        <authorList>
            <person name="Bredeson J.V."/>
            <person name="Prochnik S.E."/>
            <person name="Lyons J.B."/>
            <person name="Schmutz J."/>
            <person name="Grimwood J."/>
            <person name="Vrebalov J."/>
            <person name="Bart R.S."/>
            <person name="Amuge T."/>
            <person name="Ferguson M.E."/>
            <person name="Green R."/>
            <person name="Putnam N."/>
            <person name="Stites J."/>
            <person name="Rounsley S."/>
            <person name="Rokhsar D.S."/>
        </authorList>
    </citation>
    <scope>NUCLEOTIDE SEQUENCE [LARGE SCALE GENOMIC DNA]</scope>
    <source>
        <tissue evidence="2">Leaf</tissue>
    </source>
</reference>
<organism evidence="2">
    <name type="scientific">Manihot esculenta</name>
    <name type="common">Cassava</name>
    <name type="synonym">Jatropha manihot</name>
    <dbReference type="NCBI Taxonomy" id="3983"/>
    <lineage>
        <taxon>Eukaryota</taxon>
        <taxon>Viridiplantae</taxon>
        <taxon>Streptophyta</taxon>
        <taxon>Embryophyta</taxon>
        <taxon>Tracheophyta</taxon>
        <taxon>Spermatophyta</taxon>
        <taxon>Magnoliopsida</taxon>
        <taxon>eudicotyledons</taxon>
        <taxon>Gunneridae</taxon>
        <taxon>Pentapetalae</taxon>
        <taxon>rosids</taxon>
        <taxon>fabids</taxon>
        <taxon>Malpighiales</taxon>
        <taxon>Euphorbiaceae</taxon>
        <taxon>Crotonoideae</taxon>
        <taxon>Manihoteae</taxon>
        <taxon>Manihot</taxon>
    </lineage>
</organism>
<dbReference type="PANTHER" id="PTHR34277">
    <property type="entry name" value="CLAVATA3/ESR (CLE)-RELATED PROTEIN 26"/>
    <property type="match status" value="1"/>
</dbReference>
<protein>
    <recommendedName>
        <fullName evidence="3">CLAVATA3/ESR (CLE)-related protein 25</fullName>
    </recommendedName>
</protein>
<evidence type="ECO:0000313" key="2">
    <source>
        <dbReference type="EMBL" id="OAY29873.1"/>
    </source>
</evidence>
<gene>
    <name evidence="2" type="ORF">MANES_15G177900</name>
</gene>
<feature type="transmembrane region" description="Helical" evidence="1">
    <location>
        <begin position="7"/>
        <end position="30"/>
    </location>
</feature>